<protein>
    <submittedName>
        <fullName evidence="2">Uncharacterized protein</fullName>
    </submittedName>
</protein>
<evidence type="ECO:0000256" key="1">
    <source>
        <dbReference type="SAM" id="MobiDB-lite"/>
    </source>
</evidence>
<accession>A0A5J4VCL7</accession>
<evidence type="ECO:0000313" key="3">
    <source>
        <dbReference type="Proteomes" id="UP000324800"/>
    </source>
</evidence>
<proteinExistence type="predicted"/>
<sequence>MKCADGYDINLRDANHYESITVDQFQTAPVFIKGGFKQNTQLIHTIWTFNSSSAQVILLNKGNLTLENLEFNFTINSQRNKKDGFDQKGCDANGFIDLSNEVEYCKSKEDLTANSGKACPAYCTKGSVTKECACDTNLPSYPEDSSGKACPTYCEKGSVTQNCTCDTNLPGFTVAQCQLELKCKFDLVHQEVSDCPCLSTGDPRANQACPSYCIRGYATTNCSCDTNLPSYPVDSCLKEKNCSFDLIHQPVANCPCLATGDPRAGDTCPAYCIKEQATSDCVCDYYIPDYTIAQCQKEKACKYNLVNQSTTDCACLSTNDPRAGKACPSYCVKGQPTSECVCDTNSTGFTVHQCQKEKLCITDLIHQNITDCPCQSTGDPRAGTLCYSYCAQGQVTSECVCNTNSSNFTIQQCQKEKLCITDLIHQTVYDCKCLSTGDPRAGSTCPAYCIKGSTNQSCVCDTNTSNFPVDQCKKDKACKYDLANQTATDCPCLSSGDPRAGKACPAYCISKNTPNADCTCDSNPSASYPPSTCQSEKQYCQINSNSSVQKDSCICTGTNYPYGCKCPTDPTQLSGIPKDRCECRSWGDPRAGKGECPSYCIKGQTTSNCACETCSSIYPSETCEKDQLCIIDLVHQTKADCPCLMKGDPRAGDICPSYCKSKSELTVNCVCELGSSYPQATCERDKLCIVDLIHQSVSNCPCIAINDPRGESVCKQTEIDPSDPDPTDPIIPDPTEQDPETDQEQGSVSKEDEEGEELKKEESSSSSLIWILYLSSDQQIRIN</sequence>
<reference evidence="2 3" key="1">
    <citation type="submission" date="2019-03" db="EMBL/GenBank/DDBJ databases">
        <title>Single cell metagenomics reveals metabolic interactions within the superorganism composed of flagellate Streblomastix strix and complex community of Bacteroidetes bacteria on its surface.</title>
        <authorList>
            <person name="Treitli S.C."/>
            <person name="Kolisko M."/>
            <person name="Husnik F."/>
            <person name="Keeling P."/>
            <person name="Hampl V."/>
        </authorList>
    </citation>
    <scope>NUCLEOTIDE SEQUENCE [LARGE SCALE GENOMIC DNA]</scope>
    <source>
        <strain evidence="2">ST1C</strain>
    </source>
</reference>
<comment type="caution">
    <text evidence="2">The sequence shown here is derived from an EMBL/GenBank/DDBJ whole genome shotgun (WGS) entry which is preliminary data.</text>
</comment>
<dbReference type="AlphaFoldDB" id="A0A5J4VCL7"/>
<evidence type="ECO:0000313" key="2">
    <source>
        <dbReference type="EMBL" id="KAA6380104.1"/>
    </source>
</evidence>
<organism evidence="2 3">
    <name type="scientific">Streblomastix strix</name>
    <dbReference type="NCBI Taxonomy" id="222440"/>
    <lineage>
        <taxon>Eukaryota</taxon>
        <taxon>Metamonada</taxon>
        <taxon>Preaxostyla</taxon>
        <taxon>Oxymonadida</taxon>
        <taxon>Streblomastigidae</taxon>
        <taxon>Streblomastix</taxon>
    </lineage>
</organism>
<name>A0A5J4VCL7_9EUKA</name>
<feature type="region of interest" description="Disordered" evidence="1">
    <location>
        <begin position="713"/>
        <end position="766"/>
    </location>
</feature>
<dbReference type="Proteomes" id="UP000324800">
    <property type="component" value="Unassembled WGS sequence"/>
</dbReference>
<gene>
    <name evidence="2" type="ORF">EZS28_024369</name>
</gene>
<dbReference type="EMBL" id="SNRW01008094">
    <property type="protein sequence ID" value="KAA6380104.1"/>
    <property type="molecule type" value="Genomic_DNA"/>
</dbReference>